<organism evidence="3 4">
    <name type="scientific">Brassica napus</name>
    <name type="common">Rape</name>
    <dbReference type="NCBI Taxonomy" id="3708"/>
    <lineage>
        <taxon>Eukaryota</taxon>
        <taxon>Viridiplantae</taxon>
        <taxon>Streptophyta</taxon>
        <taxon>Embryophyta</taxon>
        <taxon>Tracheophyta</taxon>
        <taxon>Spermatophyta</taxon>
        <taxon>Magnoliopsida</taxon>
        <taxon>eudicotyledons</taxon>
        <taxon>Gunneridae</taxon>
        <taxon>Pentapetalae</taxon>
        <taxon>rosids</taxon>
        <taxon>malvids</taxon>
        <taxon>Brassicales</taxon>
        <taxon>Brassicaceae</taxon>
        <taxon>Brassiceae</taxon>
        <taxon>Brassica</taxon>
    </lineage>
</organism>
<evidence type="ECO:0000313" key="2">
    <source>
        <dbReference type="EMBL" id="CAF1904959.1"/>
    </source>
</evidence>
<dbReference type="Gramene" id="CDY54531">
    <property type="protein sequence ID" value="CDY54531"/>
    <property type="gene ID" value="GSBRNA2T00014270001"/>
</dbReference>
<evidence type="ECO:0000313" key="3">
    <source>
        <dbReference type="EMBL" id="CDY54531.1"/>
    </source>
</evidence>
<evidence type="ECO:0000256" key="1">
    <source>
        <dbReference type="SAM" id="MobiDB-lite"/>
    </source>
</evidence>
<protein>
    <submittedName>
        <fullName evidence="2">(rape) hypothetical protein</fullName>
    </submittedName>
    <submittedName>
        <fullName evidence="3">BnaCnng27140D protein</fullName>
    </submittedName>
</protein>
<dbReference type="EMBL" id="LK033328">
    <property type="protein sequence ID" value="CDY54531.1"/>
    <property type="molecule type" value="Genomic_DNA"/>
</dbReference>
<dbReference type="Proteomes" id="UP000028999">
    <property type="component" value="Unassembled WGS sequence"/>
</dbReference>
<reference evidence="3" key="2">
    <citation type="submission" date="2014-06" db="EMBL/GenBank/DDBJ databases">
        <authorList>
            <person name="Genoscope - CEA"/>
        </authorList>
    </citation>
    <scope>NUCLEOTIDE SEQUENCE</scope>
</reference>
<dbReference type="PaxDb" id="3708-A0A078ITN8"/>
<accession>A0A078ITN8</accession>
<dbReference type="EMBL" id="HG994366">
    <property type="protein sequence ID" value="CAF1904959.1"/>
    <property type="molecule type" value="Genomic_DNA"/>
</dbReference>
<dbReference type="AlphaFoldDB" id="A0A078ITN8"/>
<keyword evidence="4" id="KW-1185">Reference proteome</keyword>
<name>A0A078ITN8_BRANA</name>
<feature type="region of interest" description="Disordered" evidence="1">
    <location>
        <begin position="21"/>
        <end position="139"/>
    </location>
</feature>
<reference evidence="3 4" key="1">
    <citation type="journal article" date="2014" name="Science">
        <title>Plant genetics. Early allopolyploid evolution in the post-Neolithic Brassica napus oilseed genome.</title>
        <authorList>
            <person name="Chalhoub B."/>
            <person name="Denoeud F."/>
            <person name="Liu S."/>
            <person name="Parkin I.A."/>
            <person name="Tang H."/>
            <person name="Wang X."/>
            <person name="Chiquet J."/>
            <person name="Belcram H."/>
            <person name="Tong C."/>
            <person name="Samans B."/>
            <person name="Correa M."/>
            <person name="Da Silva C."/>
            <person name="Just J."/>
            <person name="Falentin C."/>
            <person name="Koh C.S."/>
            <person name="Le Clainche I."/>
            <person name="Bernard M."/>
            <person name="Bento P."/>
            <person name="Noel B."/>
            <person name="Labadie K."/>
            <person name="Alberti A."/>
            <person name="Charles M."/>
            <person name="Arnaud D."/>
            <person name="Guo H."/>
            <person name="Daviaud C."/>
            <person name="Alamery S."/>
            <person name="Jabbari K."/>
            <person name="Zhao M."/>
            <person name="Edger P.P."/>
            <person name="Chelaifa H."/>
            <person name="Tack D."/>
            <person name="Lassalle G."/>
            <person name="Mestiri I."/>
            <person name="Schnel N."/>
            <person name="Le Paslier M.C."/>
            <person name="Fan G."/>
            <person name="Renault V."/>
            <person name="Bayer P.E."/>
            <person name="Golicz A.A."/>
            <person name="Manoli S."/>
            <person name="Lee T.H."/>
            <person name="Thi V.H."/>
            <person name="Chalabi S."/>
            <person name="Hu Q."/>
            <person name="Fan C."/>
            <person name="Tollenaere R."/>
            <person name="Lu Y."/>
            <person name="Battail C."/>
            <person name="Shen J."/>
            <person name="Sidebottom C.H."/>
            <person name="Wang X."/>
            <person name="Canaguier A."/>
            <person name="Chauveau A."/>
            <person name="Berard A."/>
            <person name="Deniot G."/>
            <person name="Guan M."/>
            <person name="Liu Z."/>
            <person name="Sun F."/>
            <person name="Lim Y.P."/>
            <person name="Lyons E."/>
            <person name="Town C.D."/>
            <person name="Bancroft I."/>
            <person name="Wang X."/>
            <person name="Meng J."/>
            <person name="Ma J."/>
            <person name="Pires J.C."/>
            <person name="King G.J."/>
            <person name="Brunel D."/>
            <person name="Delourme R."/>
            <person name="Renard M."/>
            <person name="Aury J.M."/>
            <person name="Adams K.L."/>
            <person name="Batley J."/>
            <person name="Snowdon R.J."/>
            <person name="Tost J."/>
            <person name="Edwards D."/>
            <person name="Zhou Y."/>
            <person name="Hua W."/>
            <person name="Sharpe A.G."/>
            <person name="Paterson A.H."/>
            <person name="Guan C."/>
            <person name="Wincker P."/>
        </authorList>
    </citation>
    <scope>NUCLEOTIDE SEQUENCE [LARGE SCALE GENOMIC DNA]</scope>
    <source>
        <strain evidence="4">cv. Darmor-bzh</strain>
    </source>
</reference>
<proteinExistence type="predicted"/>
<evidence type="ECO:0000313" key="4">
    <source>
        <dbReference type="Proteomes" id="UP000028999"/>
    </source>
</evidence>
<gene>
    <name evidence="3" type="primary">BnaCnng27140D</name>
    <name evidence="2" type="ORF">DARMORV10_C02P25040.1</name>
    <name evidence="3" type="ORF">GSBRNA2T00014270001</name>
</gene>
<reference evidence="2" key="3">
    <citation type="submission" date="2021-01" db="EMBL/GenBank/DDBJ databases">
        <authorList>
            <consortium name="Genoscope - CEA"/>
            <person name="William W."/>
        </authorList>
    </citation>
    <scope>NUCLEOTIDE SEQUENCE</scope>
</reference>
<sequence length="139" mass="16085">MTKHELGMVLGLLVHQRELLNRRSNSNSSGEDPRLHPLPPPRTKERIQKLQQSSSGSKHKRALTMGNKWKTREPLDNTRPELFQQSSGHNTKKRRGQKGGRSTEMHWKGHRRQNQVASHLISARERDQHQHTQKPGTMN</sequence>
<dbReference type="Proteomes" id="UP001295469">
    <property type="component" value="Chromosome C02"/>
</dbReference>
<feature type="compositionally biased region" description="Basic and acidic residues" evidence="1">
    <location>
        <begin position="70"/>
        <end position="79"/>
    </location>
</feature>